<dbReference type="STRING" id="446860.AS188_11460"/>
<protein>
    <submittedName>
        <fullName evidence="3">Uncharacterized protein</fullName>
    </submittedName>
</protein>
<reference evidence="3 5" key="1">
    <citation type="submission" date="2015-11" db="EMBL/GenBank/DDBJ databases">
        <title>Complete Genome Sequence of Kocuria flava strain HO-9041.</title>
        <authorList>
            <person name="Zhou M."/>
            <person name="Dai J."/>
        </authorList>
    </citation>
    <scope>NUCLEOTIDE SEQUENCE [LARGE SCALE GENOMIC DNA]</scope>
    <source>
        <strain evidence="3 5">HO-9041</strain>
    </source>
</reference>
<feature type="compositionally biased region" description="Polar residues" evidence="1">
    <location>
        <begin position="1"/>
        <end position="13"/>
    </location>
</feature>
<evidence type="ECO:0000256" key="2">
    <source>
        <dbReference type="SAM" id="Phobius"/>
    </source>
</evidence>
<dbReference type="KEGG" id="kfv:AS188_11460"/>
<gene>
    <name evidence="3" type="ORF">AS188_11460</name>
    <name evidence="4" type="ORF">AUQ48_10900</name>
</gene>
<dbReference type="EMBL" id="CP013254">
    <property type="protein sequence ID" value="ALU40267.1"/>
    <property type="molecule type" value="Genomic_DNA"/>
</dbReference>
<organism evidence="3 5">
    <name type="scientific">Kocuria flava</name>
    <dbReference type="NCBI Taxonomy" id="446860"/>
    <lineage>
        <taxon>Bacteria</taxon>
        <taxon>Bacillati</taxon>
        <taxon>Actinomycetota</taxon>
        <taxon>Actinomycetes</taxon>
        <taxon>Micrococcales</taxon>
        <taxon>Micrococcaceae</taxon>
        <taxon>Kocuria</taxon>
    </lineage>
</organism>
<dbReference type="AlphaFoldDB" id="A0A0U3GAW5"/>
<name>A0A0U3GAW5_9MICC</name>
<evidence type="ECO:0000313" key="3">
    <source>
        <dbReference type="EMBL" id="ALU40267.1"/>
    </source>
</evidence>
<evidence type="ECO:0000313" key="5">
    <source>
        <dbReference type="Proteomes" id="UP000057181"/>
    </source>
</evidence>
<sequence>MSEQHAPTRTINGRSDRGSSGPLIAIVLGFLLSLAAMVGVGIVSLDMTEQTLGDEGAATVQEPADGH</sequence>
<dbReference type="Proteomes" id="UP000234632">
    <property type="component" value="Unassembled WGS sequence"/>
</dbReference>
<feature type="transmembrane region" description="Helical" evidence="2">
    <location>
        <begin position="21"/>
        <end position="45"/>
    </location>
</feature>
<evidence type="ECO:0000313" key="6">
    <source>
        <dbReference type="Proteomes" id="UP000234632"/>
    </source>
</evidence>
<dbReference type="EMBL" id="LOMZ01000001">
    <property type="protein sequence ID" value="PLC12632.1"/>
    <property type="molecule type" value="Genomic_DNA"/>
</dbReference>
<dbReference type="RefSeq" id="WP_058858967.1">
    <property type="nucleotide sequence ID" value="NZ_BJZR01000043.1"/>
</dbReference>
<proteinExistence type="predicted"/>
<reference evidence="4 6" key="2">
    <citation type="submission" date="2015-12" db="EMBL/GenBank/DDBJ databases">
        <authorList>
            <person name="Shamseldin A."/>
            <person name="Moawad H."/>
            <person name="Abd El-Rahim W.M."/>
            <person name="Sadowsky M.J."/>
        </authorList>
    </citation>
    <scope>NUCLEOTIDE SEQUENCE [LARGE SCALE GENOMIC DNA]</scope>
    <source>
        <strain evidence="4 6">S43</strain>
    </source>
</reference>
<dbReference type="Proteomes" id="UP000057181">
    <property type="component" value="Chromosome"/>
</dbReference>
<evidence type="ECO:0000256" key="1">
    <source>
        <dbReference type="SAM" id="MobiDB-lite"/>
    </source>
</evidence>
<accession>A0A0U3GAW5</accession>
<keyword evidence="2" id="KW-0812">Transmembrane</keyword>
<keyword evidence="2" id="KW-1133">Transmembrane helix</keyword>
<keyword evidence="2" id="KW-0472">Membrane</keyword>
<feature type="region of interest" description="Disordered" evidence="1">
    <location>
        <begin position="1"/>
        <end position="20"/>
    </location>
</feature>
<evidence type="ECO:0000313" key="4">
    <source>
        <dbReference type="EMBL" id="PLC12632.1"/>
    </source>
</evidence>